<dbReference type="RefSeq" id="WP_139633974.1">
    <property type="nucleotide sequence ID" value="NZ_VDLX02000012.1"/>
</dbReference>
<keyword evidence="2" id="KW-1185">Reference proteome</keyword>
<dbReference type="Proteomes" id="UP000312512">
    <property type="component" value="Unassembled WGS sequence"/>
</dbReference>
<dbReference type="AlphaFoldDB" id="A0A5C4W3V0"/>
<evidence type="ECO:0000313" key="1">
    <source>
        <dbReference type="EMBL" id="KAB8191473.1"/>
    </source>
</evidence>
<comment type="caution">
    <text evidence="1">The sequence shown here is derived from an EMBL/GenBank/DDBJ whole genome shotgun (WGS) entry which is preliminary data.</text>
</comment>
<sequence>MIARIRCGGLIARIRCGGLIARIRYGFAGPAARADPGFRLSWPVVKAHGPVAVTARTLGLFRGFT</sequence>
<dbReference type="EMBL" id="VDLX02000012">
    <property type="protein sequence ID" value="KAB8191473.1"/>
    <property type="molecule type" value="Genomic_DNA"/>
</dbReference>
<evidence type="ECO:0000313" key="2">
    <source>
        <dbReference type="Proteomes" id="UP000312512"/>
    </source>
</evidence>
<protein>
    <submittedName>
        <fullName evidence="1">Uncharacterized protein</fullName>
    </submittedName>
</protein>
<name>A0A5C4W3V0_9ACTN</name>
<proteinExistence type="predicted"/>
<reference evidence="1 2" key="1">
    <citation type="submission" date="2019-10" db="EMBL/GenBank/DDBJ databases">
        <title>Nonomuraea sp. nov., isolated from Phyllanthus amarus.</title>
        <authorList>
            <person name="Klykleung N."/>
            <person name="Tanasupawat S."/>
        </authorList>
    </citation>
    <scope>NUCLEOTIDE SEQUENCE [LARGE SCALE GENOMIC DNA]</scope>
    <source>
        <strain evidence="1 2">PA1-10</strain>
    </source>
</reference>
<gene>
    <name evidence="1" type="ORF">FH608_029885</name>
</gene>
<organism evidence="1 2">
    <name type="scientific">Nonomuraea phyllanthi</name>
    <dbReference type="NCBI Taxonomy" id="2219224"/>
    <lineage>
        <taxon>Bacteria</taxon>
        <taxon>Bacillati</taxon>
        <taxon>Actinomycetota</taxon>
        <taxon>Actinomycetes</taxon>
        <taxon>Streptosporangiales</taxon>
        <taxon>Streptosporangiaceae</taxon>
        <taxon>Nonomuraea</taxon>
    </lineage>
</organism>
<accession>A0A5C4W3V0</accession>